<dbReference type="InterPro" id="IPR001647">
    <property type="entry name" value="HTH_TetR"/>
</dbReference>
<dbReference type="GO" id="GO:0003677">
    <property type="term" value="F:DNA binding"/>
    <property type="evidence" value="ECO:0007669"/>
    <property type="project" value="UniProtKB-UniRule"/>
</dbReference>
<dbReference type="Pfam" id="PF00440">
    <property type="entry name" value="TetR_N"/>
    <property type="match status" value="1"/>
</dbReference>
<dbReference type="AlphaFoldDB" id="A0A1T5E8F2"/>
<keyword evidence="7" id="KW-1185">Reference proteome</keyword>
<dbReference type="PRINTS" id="PR00455">
    <property type="entry name" value="HTHTETR"/>
</dbReference>
<proteinExistence type="predicted"/>
<evidence type="ECO:0000259" key="5">
    <source>
        <dbReference type="PROSITE" id="PS50977"/>
    </source>
</evidence>
<dbReference type="Proteomes" id="UP000189818">
    <property type="component" value="Unassembled WGS sequence"/>
</dbReference>
<reference evidence="7" key="1">
    <citation type="submission" date="2017-02" db="EMBL/GenBank/DDBJ databases">
        <authorList>
            <person name="Varghese N."/>
            <person name="Submissions S."/>
        </authorList>
    </citation>
    <scope>NUCLEOTIDE SEQUENCE [LARGE SCALE GENOMIC DNA]</scope>
    <source>
        <strain evidence="7">UM2</strain>
    </source>
</reference>
<dbReference type="InterPro" id="IPR036271">
    <property type="entry name" value="Tet_transcr_reg_TetR-rel_C_sf"/>
</dbReference>
<dbReference type="OrthoDB" id="9795242at2"/>
<dbReference type="PROSITE" id="PS50977">
    <property type="entry name" value="HTH_TETR_2"/>
    <property type="match status" value="1"/>
</dbReference>
<evidence type="ECO:0000256" key="3">
    <source>
        <dbReference type="ARBA" id="ARBA00023163"/>
    </source>
</evidence>
<feature type="domain" description="HTH tetR-type" evidence="5">
    <location>
        <begin position="15"/>
        <end position="75"/>
    </location>
</feature>
<keyword evidence="3" id="KW-0804">Transcription</keyword>
<dbReference type="SUPFAM" id="SSF48498">
    <property type="entry name" value="Tetracyclin repressor-like, C-terminal domain"/>
    <property type="match status" value="1"/>
</dbReference>
<name>A0A1T5E8F2_9SPHN</name>
<dbReference type="SUPFAM" id="SSF46689">
    <property type="entry name" value="Homeodomain-like"/>
    <property type="match status" value="1"/>
</dbReference>
<dbReference type="PANTHER" id="PTHR47506">
    <property type="entry name" value="TRANSCRIPTIONAL REGULATORY PROTEIN"/>
    <property type="match status" value="1"/>
</dbReference>
<dbReference type="RefSeq" id="WP_079649005.1">
    <property type="nucleotide sequence ID" value="NZ_FUYM01000006.1"/>
</dbReference>
<keyword evidence="2 4" id="KW-0238">DNA-binding</keyword>
<keyword evidence="1" id="KW-0805">Transcription regulation</keyword>
<evidence type="ECO:0000256" key="4">
    <source>
        <dbReference type="PROSITE-ProRule" id="PRU00335"/>
    </source>
</evidence>
<dbReference type="Gene3D" id="1.10.10.60">
    <property type="entry name" value="Homeodomain-like"/>
    <property type="match status" value="1"/>
</dbReference>
<evidence type="ECO:0000256" key="1">
    <source>
        <dbReference type="ARBA" id="ARBA00023015"/>
    </source>
</evidence>
<sequence>MITTKKSQGRGRPRGFDPEQAIATAQALFQEKGYDGVGVADIGKALGITPPSFYNAFGSKAALFDKVLDRYAGSFGRFVPDALDGGGGVAEAIERVLCDAARLYARKDGIAGCLVLDGARSSGDAEAVAMTRRKMEESQALIASRIAVEAPDRADRLASIVVTALKGLSAAARDGASAEELRAFADAAAAGFRVALAQK</sequence>
<dbReference type="PANTHER" id="PTHR47506:SF1">
    <property type="entry name" value="HTH-TYPE TRANSCRIPTIONAL REGULATOR YJDC"/>
    <property type="match status" value="1"/>
</dbReference>
<accession>A0A1T5E8F2</accession>
<dbReference type="InterPro" id="IPR009057">
    <property type="entry name" value="Homeodomain-like_sf"/>
</dbReference>
<evidence type="ECO:0000256" key="2">
    <source>
        <dbReference type="ARBA" id="ARBA00023125"/>
    </source>
</evidence>
<evidence type="ECO:0000313" key="6">
    <source>
        <dbReference type="EMBL" id="SKB80069.1"/>
    </source>
</evidence>
<protein>
    <submittedName>
        <fullName evidence="6">Transcriptional regulator, TetR family</fullName>
    </submittedName>
</protein>
<feature type="DNA-binding region" description="H-T-H motif" evidence="4">
    <location>
        <begin position="38"/>
        <end position="57"/>
    </location>
</feature>
<gene>
    <name evidence="6" type="ORF">SAMN06295920_106259</name>
</gene>
<dbReference type="Gene3D" id="1.10.357.10">
    <property type="entry name" value="Tetracycline Repressor, domain 2"/>
    <property type="match status" value="1"/>
</dbReference>
<evidence type="ECO:0000313" key="7">
    <source>
        <dbReference type="Proteomes" id="UP000189818"/>
    </source>
</evidence>
<organism evidence="6 7">
    <name type="scientific">Rhizorhabdus histidinilytica</name>
    <dbReference type="NCBI Taxonomy" id="439228"/>
    <lineage>
        <taxon>Bacteria</taxon>
        <taxon>Pseudomonadati</taxon>
        <taxon>Pseudomonadota</taxon>
        <taxon>Alphaproteobacteria</taxon>
        <taxon>Sphingomonadales</taxon>
        <taxon>Sphingomonadaceae</taxon>
        <taxon>Rhizorhabdus</taxon>
    </lineage>
</organism>
<dbReference type="EMBL" id="FUYM01000006">
    <property type="protein sequence ID" value="SKB80069.1"/>
    <property type="molecule type" value="Genomic_DNA"/>
</dbReference>